<protein>
    <submittedName>
        <fullName evidence="3">Uncharacterized protein</fullName>
    </submittedName>
</protein>
<evidence type="ECO:0000256" key="1">
    <source>
        <dbReference type="SAM" id="MobiDB-lite"/>
    </source>
</evidence>
<dbReference type="EMBL" id="CM002874">
    <property type="protein sequence ID" value="KFK31630.1"/>
    <property type="molecule type" value="Genomic_DNA"/>
</dbReference>
<dbReference type="Gramene" id="KFK31630">
    <property type="protein sequence ID" value="KFK31630"/>
    <property type="gene ID" value="AALP_AA6G137700"/>
</dbReference>
<organism evidence="3 4">
    <name type="scientific">Arabis alpina</name>
    <name type="common">Alpine rock-cress</name>
    <dbReference type="NCBI Taxonomy" id="50452"/>
    <lineage>
        <taxon>Eukaryota</taxon>
        <taxon>Viridiplantae</taxon>
        <taxon>Streptophyta</taxon>
        <taxon>Embryophyta</taxon>
        <taxon>Tracheophyta</taxon>
        <taxon>Spermatophyta</taxon>
        <taxon>Magnoliopsida</taxon>
        <taxon>eudicotyledons</taxon>
        <taxon>Gunneridae</taxon>
        <taxon>Pentapetalae</taxon>
        <taxon>rosids</taxon>
        <taxon>malvids</taxon>
        <taxon>Brassicales</taxon>
        <taxon>Brassicaceae</taxon>
        <taxon>Arabideae</taxon>
        <taxon>Arabis</taxon>
    </lineage>
</organism>
<sequence length="67" mass="6870">MGTKTSSKFGQFLIVLLLLCTFLCRTGSALPSALPSAPNSRLITGRRMMAMGTGPSKSGRGGGGAPR</sequence>
<gene>
    <name evidence="3" type="ordered locus">AALP_Aa6g137700</name>
</gene>
<feature type="region of interest" description="Disordered" evidence="1">
    <location>
        <begin position="45"/>
        <end position="67"/>
    </location>
</feature>
<evidence type="ECO:0000313" key="4">
    <source>
        <dbReference type="Proteomes" id="UP000029120"/>
    </source>
</evidence>
<proteinExistence type="predicted"/>
<evidence type="ECO:0000256" key="2">
    <source>
        <dbReference type="SAM" id="SignalP"/>
    </source>
</evidence>
<keyword evidence="4" id="KW-1185">Reference proteome</keyword>
<name>A0A087GP28_ARAAL</name>
<dbReference type="OMA" id="CTFLCRT"/>
<evidence type="ECO:0000313" key="3">
    <source>
        <dbReference type="EMBL" id="KFK31630.1"/>
    </source>
</evidence>
<feature type="chain" id="PRO_5001822314" evidence="2">
    <location>
        <begin position="30"/>
        <end position="67"/>
    </location>
</feature>
<accession>A0A087GP28</accession>
<feature type="signal peptide" evidence="2">
    <location>
        <begin position="1"/>
        <end position="29"/>
    </location>
</feature>
<keyword evidence="2" id="KW-0732">Signal</keyword>
<dbReference type="AlphaFoldDB" id="A0A087GP28"/>
<dbReference type="Proteomes" id="UP000029120">
    <property type="component" value="Chromosome 6"/>
</dbReference>
<reference evidence="4" key="1">
    <citation type="journal article" date="2015" name="Nat. Plants">
        <title>Genome expansion of Arabis alpina linked with retrotransposition and reduced symmetric DNA methylation.</title>
        <authorList>
            <person name="Willing E.M."/>
            <person name="Rawat V."/>
            <person name="Mandakova T."/>
            <person name="Maumus F."/>
            <person name="James G.V."/>
            <person name="Nordstroem K.J."/>
            <person name="Becker C."/>
            <person name="Warthmann N."/>
            <person name="Chica C."/>
            <person name="Szarzynska B."/>
            <person name="Zytnicki M."/>
            <person name="Albani M.C."/>
            <person name="Kiefer C."/>
            <person name="Bergonzi S."/>
            <person name="Castaings L."/>
            <person name="Mateos J.L."/>
            <person name="Berns M.C."/>
            <person name="Bujdoso N."/>
            <person name="Piofczyk T."/>
            <person name="de Lorenzo L."/>
            <person name="Barrero-Sicilia C."/>
            <person name="Mateos I."/>
            <person name="Piednoel M."/>
            <person name="Hagmann J."/>
            <person name="Chen-Min-Tao R."/>
            <person name="Iglesias-Fernandez R."/>
            <person name="Schuster S.C."/>
            <person name="Alonso-Blanco C."/>
            <person name="Roudier F."/>
            <person name="Carbonero P."/>
            <person name="Paz-Ares J."/>
            <person name="Davis S.J."/>
            <person name="Pecinka A."/>
            <person name="Quesneville H."/>
            <person name="Colot V."/>
            <person name="Lysak M.A."/>
            <person name="Weigel D."/>
            <person name="Coupland G."/>
            <person name="Schneeberger K."/>
        </authorList>
    </citation>
    <scope>NUCLEOTIDE SEQUENCE [LARGE SCALE GENOMIC DNA]</scope>
    <source>
        <strain evidence="4">cv. Pajares</strain>
    </source>
</reference>